<dbReference type="Proteomes" id="UP000092573">
    <property type="component" value="Chromosome"/>
</dbReference>
<evidence type="ECO:0000256" key="1">
    <source>
        <dbReference type="SAM" id="Phobius"/>
    </source>
</evidence>
<keyword evidence="1" id="KW-0472">Membrane</keyword>
<dbReference type="STRING" id="1462996.AWM70_02055"/>
<evidence type="ECO:0000313" key="3">
    <source>
        <dbReference type="EMBL" id="ANS73513.1"/>
    </source>
</evidence>
<feature type="transmembrane region" description="Helical" evidence="1">
    <location>
        <begin position="120"/>
        <end position="138"/>
    </location>
</feature>
<gene>
    <name evidence="3" type="ORF">AWM70_02055</name>
</gene>
<keyword evidence="4" id="KW-1185">Reference proteome</keyword>
<organism evidence="3 4">
    <name type="scientific">Paenibacillus yonginensis</name>
    <dbReference type="NCBI Taxonomy" id="1462996"/>
    <lineage>
        <taxon>Bacteria</taxon>
        <taxon>Bacillati</taxon>
        <taxon>Bacillota</taxon>
        <taxon>Bacilli</taxon>
        <taxon>Bacillales</taxon>
        <taxon>Paenibacillaceae</taxon>
        <taxon>Paenibacillus</taxon>
    </lineage>
</organism>
<feature type="transmembrane region" description="Helical" evidence="1">
    <location>
        <begin position="7"/>
        <end position="27"/>
    </location>
</feature>
<name>A0A1B1MWF6_9BACL</name>
<evidence type="ECO:0000313" key="4">
    <source>
        <dbReference type="Proteomes" id="UP000092573"/>
    </source>
</evidence>
<dbReference type="InterPro" id="IPR006976">
    <property type="entry name" value="VanZ-like"/>
</dbReference>
<dbReference type="EMBL" id="CP014167">
    <property type="protein sequence ID" value="ANS73513.1"/>
    <property type="molecule type" value="Genomic_DNA"/>
</dbReference>
<protein>
    <submittedName>
        <fullName evidence="3">Teicoplanin resistance protein VanZ</fullName>
    </submittedName>
</protein>
<feature type="transmembrane region" description="Helical" evidence="1">
    <location>
        <begin position="92"/>
        <end position="114"/>
    </location>
</feature>
<dbReference type="Pfam" id="PF04892">
    <property type="entry name" value="VanZ"/>
    <property type="match status" value="1"/>
</dbReference>
<dbReference type="KEGG" id="pyg:AWM70_02055"/>
<dbReference type="AlphaFoldDB" id="A0A1B1MWF6"/>
<keyword evidence="1" id="KW-0812">Transmembrane</keyword>
<reference evidence="3 4" key="1">
    <citation type="submission" date="2016-01" db="EMBL/GenBank/DDBJ databases">
        <title>Complete Genome Sequence of Paenibacillus yonginensis DCY84, a novel Plant Growth-Promoting Bacteria with Elicitation of Induced Systemic Resistance.</title>
        <authorList>
            <person name="Kim Y.J."/>
            <person name="Yang D.C."/>
            <person name="Sukweenadhi J."/>
        </authorList>
    </citation>
    <scope>NUCLEOTIDE SEQUENCE [LARGE SCALE GENOMIC DNA]</scope>
    <source>
        <strain evidence="3 4">DCY84</strain>
    </source>
</reference>
<dbReference type="RefSeq" id="WP_068693931.1">
    <property type="nucleotide sequence ID" value="NZ_CP014167.1"/>
</dbReference>
<feature type="transmembrane region" description="Helical" evidence="1">
    <location>
        <begin position="65"/>
        <end position="85"/>
    </location>
</feature>
<proteinExistence type="predicted"/>
<evidence type="ECO:0000259" key="2">
    <source>
        <dbReference type="Pfam" id="PF04892"/>
    </source>
</evidence>
<feature type="transmembrane region" description="Helical" evidence="1">
    <location>
        <begin position="147"/>
        <end position="164"/>
    </location>
</feature>
<sequence length="309" mass="35118">MFKQHKIIFSAAILYTVLILYFILFGFGRIHHVENTSGYTFLLLPDGFFELPSPSDLLHPTLMDLVTIGNIAAFIPFGIAVPLLYRIKFTRFIVWFILSIFLIETVQALTYLGSFDVNDVIQNSFGAIIGFGTYRLGIHAKNGWRRIAAMGFSAIVLLLGVWGICGGIDRVFTKVQGPFTALNELGDSAGNPVKETKPYRFTVGGQDIEPQFNVYSAEGKEKAVYTYKLNKKEFYFYLQYGIPDQSDFKGNISVSVDGQQILFNSEKYQAHAPAIFKWYFEQVNELTITVEGNEKVWDIGYRGMKYFWN</sequence>
<feature type="domain" description="VanZ-like" evidence="2">
    <location>
        <begin position="13"/>
        <end position="136"/>
    </location>
</feature>
<accession>A0A1B1MWF6</accession>
<keyword evidence="1" id="KW-1133">Transmembrane helix</keyword>